<evidence type="ECO:0008006" key="3">
    <source>
        <dbReference type="Google" id="ProtNLM"/>
    </source>
</evidence>
<organism evidence="1 2">
    <name type="scientific">Methylopila henanensis</name>
    <dbReference type="NCBI Taxonomy" id="873516"/>
    <lineage>
        <taxon>Bacteria</taxon>
        <taxon>Pseudomonadati</taxon>
        <taxon>Pseudomonadota</taxon>
        <taxon>Alphaproteobacteria</taxon>
        <taxon>Hyphomicrobiales</taxon>
        <taxon>Methylopilaceae</taxon>
        <taxon>Methylopila</taxon>
    </lineage>
</organism>
<evidence type="ECO:0000313" key="1">
    <source>
        <dbReference type="EMBL" id="MFD1702212.1"/>
    </source>
</evidence>
<dbReference type="EMBL" id="JBHUER010000002">
    <property type="protein sequence ID" value="MFD1702212.1"/>
    <property type="molecule type" value="Genomic_DNA"/>
</dbReference>
<sequence>MTEETPPGRRPAPPASAETIAKARRLVETTELKQVEICRLVGLAPPSLSRMIRREGWIRPHALARRRETVRGVRAKVDEALERVEPWLAGGGAELAEAERAAKTLASLVRTLRELARYDAEQAARDGGAADDDAPADLDALRDELARRLARLRAEAD</sequence>
<protein>
    <recommendedName>
        <fullName evidence="3">Helix-turn-helix domain-containing protein</fullName>
    </recommendedName>
</protein>
<name>A0ABW4K283_9HYPH</name>
<reference evidence="2" key="1">
    <citation type="journal article" date="2019" name="Int. J. Syst. Evol. Microbiol.">
        <title>The Global Catalogue of Microorganisms (GCM) 10K type strain sequencing project: providing services to taxonomists for standard genome sequencing and annotation.</title>
        <authorList>
            <consortium name="The Broad Institute Genomics Platform"/>
            <consortium name="The Broad Institute Genome Sequencing Center for Infectious Disease"/>
            <person name="Wu L."/>
            <person name="Ma J."/>
        </authorList>
    </citation>
    <scope>NUCLEOTIDE SEQUENCE [LARGE SCALE GENOMIC DNA]</scope>
    <source>
        <strain evidence="2">KCTC 23707</strain>
    </source>
</reference>
<evidence type="ECO:0000313" key="2">
    <source>
        <dbReference type="Proteomes" id="UP001597308"/>
    </source>
</evidence>
<gene>
    <name evidence="1" type="ORF">ACFSCV_04270</name>
</gene>
<dbReference type="Proteomes" id="UP001597308">
    <property type="component" value="Unassembled WGS sequence"/>
</dbReference>
<keyword evidence="2" id="KW-1185">Reference proteome</keyword>
<comment type="caution">
    <text evidence="1">The sequence shown here is derived from an EMBL/GenBank/DDBJ whole genome shotgun (WGS) entry which is preliminary data.</text>
</comment>
<proteinExistence type="predicted"/>
<dbReference type="RefSeq" id="WP_378797313.1">
    <property type="nucleotide sequence ID" value="NZ_JBHUER010000002.1"/>
</dbReference>
<accession>A0ABW4K283</accession>